<accession>A0A559M0X1</accession>
<reference evidence="2 3" key="1">
    <citation type="submission" date="2018-05" db="EMBL/GenBank/DDBJ databases">
        <title>Genome sequencing and assembly of the regulated plant pathogen Lachnellula willkommii and related sister species for the development of diagnostic species identification markers.</title>
        <authorList>
            <person name="Giroux E."/>
            <person name="Bilodeau G."/>
        </authorList>
    </citation>
    <scope>NUCLEOTIDE SEQUENCE [LARGE SCALE GENOMIC DNA]</scope>
    <source>
        <strain evidence="2 3">CBS 172.35</strain>
    </source>
</reference>
<keyword evidence="3" id="KW-1185">Reference proteome</keyword>
<name>A0A559M0X1_9HELO</name>
<feature type="transmembrane region" description="Helical" evidence="1">
    <location>
        <begin position="93"/>
        <end position="116"/>
    </location>
</feature>
<comment type="caution">
    <text evidence="2">The sequence shown here is derived from an EMBL/GenBank/DDBJ whole genome shotgun (WGS) entry which is preliminary data.</text>
</comment>
<keyword evidence="1" id="KW-0472">Membrane</keyword>
<dbReference type="AlphaFoldDB" id="A0A559M0X1"/>
<gene>
    <name evidence="2" type="ORF">LAWI1_G005342</name>
</gene>
<feature type="transmembrane region" description="Helical" evidence="1">
    <location>
        <begin position="160"/>
        <end position="181"/>
    </location>
</feature>
<evidence type="ECO:0008006" key="4">
    <source>
        <dbReference type="Google" id="ProtNLM"/>
    </source>
</evidence>
<dbReference type="EMBL" id="QGML01003309">
    <property type="protein sequence ID" value="TVY86599.1"/>
    <property type="molecule type" value="Genomic_DNA"/>
</dbReference>
<keyword evidence="1" id="KW-1133">Transmembrane helix</keyword>
<feature type="transmembrane region" description="Helical" evidence="1">
    <location>
        <begin position="27"/>
        <end position="51"/>
    </location>
</feature>
<evidence type="ECO:0000313" key="3">
    <source>
        <dbReference type="Proteomes" id="UP000315522"/>
    </source>
</evidence>
<dbReference type="Proteomes" id="UP000315522">
    <property type="component" value="Unassembled WGS sequence"/>
</dbReference>
<protein>
    <recommendedName>
        <fullName evidence="4">MARVEL domain-containing protein</fullName>
    </recommendedName>
</protein>
<evidence type="ECO:0000256" key="1">
    <source>
        <dbReference type="SAM" id="Phobius"/>
    </source>
</evidence>
<proteinExistence type="predicted"/>
<organism evidence="2 3">
    <name type="scientific">Lachnellula willkommii</name>
    <dbReference type="NCBI Taxonomy" id="215461"/>
    <lineage>
        <taxon>Eukaryota</taxon>
        <taxon>Fungi</taxon>
        <taxon>Dikarya</taxon>
        <taxon>Ascomycota</taxon>
        <taxon>Pezizomycotina</taxon>
        <taxon>Leotiomycetes</taxon>
        <taxon>Helotiales</taxon>
        <taxon>Lachnaceae</taxon>
        <taxon>Lachnellula</taxon>
    </lineage>
</organism>
<keyword evidence="1" id="KW-0812">Transmembrane</keyword>
<evidence type="ECO:0000313" key="2">
    <source>
        <dbReference type="EMBL" id="TVY86599.1"/>
    </source>
</evidence>
<sequence length="185" mass="20958">MVSSASTFSEVVLQRVRTKYRWPPLQLNFWLLIMLVGSCTILGVFADFLGVQGQLDVGIPWYFPYWIAVSALSIIFILLLLYLISQRQLLPGIVIMGSFILFVLWIVGLIVISVQLWGPTGSVNSNCNIYVNGNVQHGANTETLAWLEQKSICQSWTAAWAFQLVGCVFLLWMIIMAYQVYRDDL</sequence>
<feature type="transmembrane region" description="Helical" evidence="1">
    <location>
        <begin position="63"/>
        <end position="84"/>
    </location>
</feature>